<proteinExistence type="predicted"/>
<dbReference type="InterPro" id="IPR009651">
    <property type="entry name" value="Met_g_lyase_put"/>
</dbReference>
<sequence>MTFSKKLKEIKQEVLRDSAEAFQSLDEISEANTLKVLDAMRECKVSDAHFNTSTGYAYDDIGRGKLEELYAHVFGAEKALVRTQFVSGTHALATVLFGILRPGDELISLTGTPYDTMQTVIGYAAPSPGSLKEFGIRYRELPLVEGHVDIENIKHIVTDRTKMVEIQRSRGYSMRPPLSIDDIRCITEEVHRVNPGCICFVDNCYGEFVDTLEPTQVGADIMAGSLIKNPGGGLAPTGGYIAGRKELVELASYRLTAPGMGDELGASLSNNRLLFQGFFLAPHVTAQAIKGAIFAAGMFAKLGYRTSPLPTEPRGDIIQAIELGSAEKLIAFCGGIQKYSPVDSFAAPEPWDMPGYADKIIMAAGTFVQGASIEFSADGPLRPPYNVYLQGGLTFEHACIGIMGAAQAIEDLNNR</sequence>
<dbReference type="EMBL" id="JABAFA010000003">
    <property type="protein sequence ID" value="NMD98290.1"/>
    <property type="molecule type" value="Genomic_DNA"/>
</dbReference>
<dbReference type="AlphaFoldDB" id="A0A848B264"/>
<dbReference type="Pfam" id="PF06838">
    <property type="entry name" value="Met_gamma_lyase"/>
    <property type="match status" value="1"/>
</dbReference>
<accession>A0A848B264</accession>
<dbReference type="InterPro" id="IPR015424">
    <property type="entry name" value="PyrdxlP-dep_Trfase"/>
</dbReference>
<dbReference type="PANTHER" id="PTHR46658">
    <property type="entry name" value="CYS OR MET METABOLISM PYRIDOXAL-PHOSPHATE-DEPENDENT ENZYME"/>
    <property type="match status" value="1"/>
</dbReference>
<reference evidence="1 2" key="1">
    <citation type="submission" date="2020-04" db="EMBL/GenBank/DDBJ databases">
        <authorList>
            <person name="Hitch T.C.A."/>
            <person name="Wylensek D."/>
            <person name="Clavel T."/>
        </authorList>
    </citation>
    <scope>NUCLEOTIDE SEQUENCE [LARGE SCALE GENOMIC DNA]</scope>
    <source>
        <strain evidence="1 2">PG-130-P53-12</strain>
    </source>
</reference>
<dbReference type="Gene3D" id="3.40.640.10">
    <property type="entry name" value="Type I PLP-dependent aspartate aminotransferase-like (Major domain)"/>
    <property type="match status" value="1"/>
</dbReference>
<name>A0A848B264_9FIRM</name>
<dbReference type="PANTHER" id="PTHR46658:SF1">
    <property type="entry name" value="CYS OR MET METABOLISM PYRIDOXAL-PHOSPHATE-DEPENDENT ENZYME"/>
    <property type="match status" value="1"/>
</dbReference>
<gene>
    <name evidence="1" type="ORF">HF878_02155</name>
</gene>
<dbReference type="Gene3D" id="3.90.1150.60">
    <property type="entry name" value="Methioning gamme-lyase, C-terminal domain"/>
    <property type="match status" value="1"/>
</dbReference>
<dbReference type="InterPro" id="IPR015421">
    <property type="entry name" value="PyrdxlP-dep_Trfase_major"/>
</dbReference>
<evidence type="ECO:0000313" key="1">
    <source>
        <dbReference type="EMBL" id="NMD98290.1"/>
    </source>
</evidence>
<comment type="caution">
    <text evidence="1">The sequence shown here is derived from an EMBL/GenBank/DDBJ whole genome shotgun (WGS) entry which is preliminary data.</text>
</comment>
<dbReference type="Proteomes" id="UP000543804">
    <property type="component" value="Unassembled WGS sequence"/>
</dbReference>
<evidence type="ECO:0008006" key="3">
    <source>
        <dbReference type="Google" id="ProtNLM"/>
    </source>
</evidence>
<protein>
    <recommendedName>
        <fullName evidence="3">Aluminum resistance protein</fullName>
    </recommendedName>
</protein>
<dbReference type="RefSeq" id="WP_031587252.1">
    <property type="nucleotide sequence ID" value="NZ_DBGAXS010000060.1"/>
</dbReference>
<evidence type="ECO:0000313" key="2">
    <source>
        <dbReference type="Proteomes" id="UP000543804"/>
    </source>
</evidence>
<organism evidence="1 2">
    <name type="scientific">Selenomonas bovis</name>
    <dbReference type="NCBI Taxonomy" id="416586"/>
    <lineage>
        <taxon>Bacteria</taxon>
        <taxon>Bacillati</taxon>
        <taxon>Bacillota</taxon>
        <taxon>Negativicutes</taxon>
        <taxon>Selenomonadales</taxon>
        <taxon>Selenomonadaceae</taxon>
        <taxon>Selenomonas</taxon>
    </lineage>
</organism>
<dbReference type="SUPFAM" id="SSF53383">
    <property type="entry name" value="PLP-dependent transferases"/>
    <property type="match status" value="1"/>
</dbReference>
<keyword evidence="2" id="KW-1185">Reference proteome</keyword>